<dbReference type="Gene3D" id="3.40.91.60">
    <property type="match status" value="1"/>
</dbReference>
<name>A0A142J8F9_9VIRU</name>
<evidence type="ECO:0000256" key="8">
    <source>
        <dbReference type="ARBA" id="ARBA00031012"/>
    </source>
</evidence>
<evidence type="ECO:0000256" key="6">
    <source>
        <dbReference type="ARBA" id="ARBA00030285"/>
    </source>
</evidence>
<dbReference type="InterPro" id="IPR048547">
    <property type="entry name" value="L_thumb_ring_bunyavir"/>
</dbReference>
<feature type="domain" description="RdRp catalytic" evidence="10">
    <location>
        <begin position="1033"/>
        <end position="1220"/>
    </location>
</feature>
<keyword evidence="11" id="KW-0548">Nucleotidyltransferase</keyword>
<sequence>MDDHKYIQIRNRIERSQDPSVAKLIYDDIMSERHDYFGRELCNALGIEYRNDVHIKDILLDTVIDYNPILHKTPNITPDNYYYIGGNLYIIDYKVSVTEEATTLTFNKYFELTRQLDAELDVNIIIVVIRMNPMTKELALTDPNFLNHFPGFTLDVDFDRFLELKDLLMEKYRDDEEFHRQIGHGDFTLTAPWCETGCPDLYQHPIYKEFKFSMDIPGRRLFEQSLKFDSYSSERWNYNLLKVKEYYQSDYEKFITERSKNIFLVDGDYPQPSHEEIEEGWSMMKSRVLSERNVSNDITKQKPSIHFIWSPNISSYSNKTVDKLVIYSKLLQNMEGNSYYLEAFKCIGKLMDFSEDIQGYESFVENLKQTARKQPGQVQNKKIDPKKIGECTVLWEQQFSLSIGTLNPETRTRLLKDFLGIGKHKTFDKKTFEDLELEKPTILDFDDTTVKLAANSMVSNTKNVLSKSKEFSKDEFILEYFGHKIAEANPETREMLDQLVSTNFWAAINDFSTLMKNILSVSQYNKHNTFRIALCGNNSLFAIVFPSSDIKTKRSTVVFCTVCLHKEEKNVMNCGALHSTFKSVGCYVSISKAIRLDKERCQRIVISPGLFMMNSMLMHNNNPTIDFNDVMTFSFFTSLSITKAMLSLTEPSRYMIMNSLAISSNVKGYIAEKFSPYTKTLFSVYMTNLIKSGCANAFNQRPKIMLRDIFLTDYDIKQKGIKEERNLKSIWFPGEVSLKEYLNQIYLPFYYNAKGLHEKHHVMMDLAKTVLEIEKDQRENITDIWSSVARKQTVNLNILVYSICKNLLSDTSRKNFLRSKIENMNNFRRPITTISTFTSSKSCIKVGDFSEFKSRAERKSLKAEESYIKKLRVANPHFFEKEQETNKISHARYEDLKMAIPNYVDVMSTKVFDRLYEKIKNDEISNRPTIELIMDTMVNHKQFYFSFFNKGQKTAKDREIFVGEFEGKMCLYCLERISKERCKVNPDEMISEPGDSKLKIMESKAEAEIRYLVDKLRRQKKEIDEEILKGFSSEILDSKKRGLKLEFNADMSKWSAQDVLFKYFWLVALDPLLYPQEKERILYFLCNYMQKRLIMPDELLCGVLDQRVERENDIIMEMTEQMSQNYVEIKRNWLQGNLNYTSSYIHSCAMSVYKDILKKTSEYLDGEVLVNSLVHSDDNQTSITYIQNKVDDNYLIHHSITEFENTCLIFGNQVNMKKTYVTNFLKEFVSLFNLYGEPFSIYGRFLLTCVGDCAYLGAYEDLASRISSAQIAMKHGAPPSLVWLSIGISHWITYFTYNMLPGQSNDPMPYFPCQVRTQIPIEIGGILNTTLSVLAITGLESGNLSFLIKLLDKMTPVNLRRETIQNQCKGIGDWDLTLLDPNEQFYLRFLRYLVLDSEISSEDAMGETSDMRARSILTPRKFTTVKSLRRLVSFCDYQQQLKSAGGMNDIFEYMLNNPELLVTKGEDIESFTKTIIYRYNSKRFKESLSIQNPAQLFIEQVLFSKKPVIDFNGIREKYMSIEDSEADEENPSIIGRCTYPEAFRMLYRDLMEFKLDANDIDTIYSYIILNDPIMVTVANTMLLSVIANPQLRLGMSSCTMPEFRNLKLIRYSPALVIRAYNKQDFTIGFADPRDLERDVYHLTEFIETTKLKEKMEKKIQDRNEEKGSRDLQFEVKEKTAFFQICYNYIKSTEHKVKVFILPTKTHTTVEFCSIIQGNTISDSKWFTVHYLKPIVSIKSKGIIQRSSASELNIAKECFKLITHFGDTFVAEESRVHFLHQMIEKFSYKDMKVSDLYEILRRDQSRIQFLPLLWRTGHITQKDVDKFDALKNNERVTWNQWQISRTLDIGEIDLVLTGANRQLIIKGLDLELIYSELRVHRMDQDIILYSGRKLLNARHGLKFEKFKEIPIEEKSYYITYQFKYRGKYTYQILPSNVINKRNTEMPSGGPNINRLVPVCPVNIAIFESIPVLPVRFLDSKNIANFSLTRLEISDTEVATIKRSTFVKMLSFSGPELKCGFTDLSELMRTPELMSLDFDNICMCNLISFAKILKCEGNSKLDSGLLFFSNDPMECTEEESMFAVPIFNVRVSKKAKKNMTYKNALLKLIEKGVAEFTQSFQWTNDGFYSEGNLGIIESLVALMKLLKTNEWSTLLENCIHICMIYENLDNVFHTFQIPETFLLNKYEGTINWLRLRDFIIQVPPINGAPWDIMFEHFRDKSIFLIEKEMKPKETFEDFTAILKKKGGHSMFEF</sequence>
<keyword evidence="5" id="KW-0460">Magnesium</keyword>
<keyword evidence="3" id="KW-0808">Transferase</keyword>
<accession>A0A142J8F9</accession>
<keyword evidence="11" id="KW-0696">RNA-directed RNA polymerase</keyword>
<dbReference type="EC" id="2.7.7.48" evidence="1"/>
<evidence type="ECO:0000256" key="4">
    <source>
        <dbReference type="ARBA" id="ARBA00022801"/>
    </source>
</evidence>
<organism evidence="11">
    <name type="scientific">Yacaaba virus</name>
    <dbReference type="NCBI Taxonomy" id="1819307"/>
    <lineage>
        <taxon>Viruses</taxon>
        <taxon>Riboviria</taxon>
        <taxon>Orthornavirae</taxon>
        <taxon>Negarnaviricota</taxon>
        <taxon>Polyploviricotina</taxon>
        <taxon>Bunyaviricetes</taxon>
        <taxon>Elliovirales</taxon>
        <taxon>Peribunyaviridae</taxon>
        <taxon>Orthobunyavirus</taxon>
        <taxon>Orthobunyavirus yacaabaense</taxon>
    </lineage>
</organism>
<evidence type="ECO:0000256" key="1">
    <source>
        <dbReference type="ARBA" id="ARBA00012494"/>
    </source>
</evidence>
<dbReference type="Pfam" id="PF21561">
    <property type="entry name" value="L_thumb_ring_vir"/>
    <property type="match status" value="1"/>
</dbReference>
<evidence type="ECO:0000259" key="10">
    <source>
        <dbReference type="PROSITE" id="PS50525"/>
    </source>
</evidence>
<dbReference type="PROSITE" id="PS50525">
    <property type="entry name" value="RDRP_SSRNA_NEG_SEG"/>
    <property type="match status" value="1"/>
</dbReference>
<evidence type="ECO:0000256" key="5">
    <source>
        <dbReference type="ARBA" id="ARBA00022842"/>
    </source>
</evidence>
<dbReference type="GO" id="GO:0003968">
    <property type="term" value="F:RNA-directed RNA polymerase activity"/>
    <property type="evidence" value="ECO:0007669"/>
    <property type="project" value="UniProtKB-KW"/>
</dbReference>
<evidence type="ECO:0000313" key="11">
    <source>
        <dbReference type="EMBL" id="AMR73398.1"/>
    </source>
</evidence>
<dbReference type="InterPro" id="IPR007099">
    <property type="entry name" value="RNA-dir_pol_NSvirus"/>
</dbReference>
<comment type="similarity">
    <text evidence="9">Belongs to the Bunyavirales RNA polymerase family.</text>
</comment>
<dbReference type="InterPro" id="IPR007322">
    <property type="entry name" value="RNA_pol_bunyavir"/>
</dbReference>
<dbReference type="CDD" id="cd22349">
    <property type="entry name" value="PDDEXK_RNA_polymerase-like"/>
    <property type="match status" value="1"/>
</dbReference>
<evidence type="ECO:0000256" key="3">
    <source>
        <dbReference type="ARBA" id="ARBA00022679"/>
    </source>
</evidence>
<reference evidence="11" key="1">
    <citation type="journal article" date="2016" name="Virol Rep">
        <title>Newly characterized arboviruses of northern Australia.</title>
        <authorList>
            <person name="Huang B."/>
            <person name="Allcock R."/>
            <person name="Warrilow D."/>
        </authorList>
    </citation>
    <scope>NUCLEOTIDE SEQUENCE</scope>
    <source>
        <strain evidence="11">NB6028</strain>
    </source>
</reference>
<keyword evidence="4" id="KW-0378">Hydrolase</keyword>
<evidence type="ECO:0000256" key="9">
    <source>
        <dbReference type="ARBA" id="ARBA00034123"/>
    </source>
</evidence>
<dbReference type="Pfam" id="PF15518">
    <property type="entry name" value="L_protein_N"/>
    <property type="match status" value="1"/>
</dbReference>
<dbReference type="EMBL" id="KT820208">
    <property type="protein sequence ID" value="AMR73398.1"/>
    <property type="molecule type" value="Viral_cRNA"/>
</dbReference>
<evidence type="ECO:0000256" key="2">
    <source>
        <dbReference type="ARBA" id="ARBA00018602"/>
    </source>
</evidence>
<evidence type="ECO:0000256" key="7">
    <source>
        <dbReference type="ARBA" id="ARBA00030436"/>
    </source>
</evidence>
<proteinExistence type="inferred from homology"/>
<dbReference type="GO" id="GO:0039694">
    <property type="term" value="P:viral RNA genome replication"/>
    <property type="evidence" value="ECO:0007669"/>
    <property type="project" value="InterPro"/>
</dbReference>
<dbReference type="GO" id="GO:0016787">
    <property type="term" value="F:hydrolase activity"/>
    <property type="evidence" value="ECO:0007669"/>
    <property type="project" value="UniProtKB-KW"/>
</dbReference>
<dbReference type="InterPro" id="IPR029124">
    <property type="entry name" value="L_protein_N"/>
</dbReference>
<dbReference type="Pfam" id="PF04196">
    <property type="entry name" value="Bunya_RdRp"/>
    <property type="match status" value="1"/>
</dbReference>
<dbReference type="GO" id="GO:0006351">
    <property type="term" value="P:DNA-templated transcription"/>
    <property type="evidence" value="ECO:0007669"/>
    <property type="project" value="InterPro"/>
</dbReference>
<protein>
    <recommendedName>
        <fullName evidence="2">RNA-directed RNA polymerase L</fullName>
        <ecNumber evidence="1">2.7.7.48</ecNumber>
    </recommendedName>
    <alternativeName>
        <fullName evidence="6">Large structural protein</fullName>
    </alternativeName>
    <alternativeName>
        <fullName evidence="8">Replicase</fullName>
    </alternativeName>
    <alternativeName>
        <fullName evidence="7">Transcriptase</fullName>
    </alternativeName>
</protein>